<keyword evidence="2" id="KW-1185">Reference proteome</keyword>
<proteinExistence type="predicted"/>
<dbReference type="STRING" id="1348774.AB433_07870"/>
<dbReference type="AlphaFoldDB" id="A0A0G3XFD0"/>
<dbReference type="EMBL" id="CP011770">
    <property type="protein sequence ID" value="AKM09917.1"/>
    <property type="molecule type" value="Genomic_DNA"/>
</dbReference>
<accession>A0A0G3XFD0</accession>
<protein>
    <submittedName>
        <fullName evidence="1">Uncharacterized protein</fullName>
    </submittedName>
</protein>
<name>A0A0G3XFD0_9SPHN</name>
<dbReference type="KEGG" id="cna:AB433_07870"/>
<organism evidence="1 2">
    <name type="scientific">Croceicoccus naphthovorans</name>
    <dbReference type="NCBI Taxonomy" id="1348774"/>
    <lineage>
        <taxon>Bacteria</taxon>
        <taxon>Pseudomonadati</taxon>
        <taxon>Pseudomonadota</taxon>
        <taxon>Alphaproteobacteria</taxon>
        <taxon>Sphingomonadales</taxon>
        <taxon>Erythrobacteraceae</taxon>
        <taxon>Croceicoccus</taxon>
    </lineage>
</organism>
<reference evidence="1 2" key="1">
    <citation type="submission" date="2015-06" db="EMBL/GenBank/DDBJ databases">
        <authorList>
            <person name="Zeng Y."/>
            <person name="Huang Y."/>
        </authorList>
    </citation>
    <scope>NUCLEOTIDE SEQUENCE [LARGE SCALE GENOMIC DNA]</scope>
    <source>
        <strain evidence="1 2">PQ-2</strain>
    </source>
</reference>
<sequence length="120" mass="12943">MAVATGGCVTYPADPVQDSAPARSFVGLGQPVSLGGGYVATPRKVYEDSRCHVGVQCVWAGRVVVTTQIDGPGWSETLNLVSGKPLRTHGHEFLLIEVLPAQHPQEDISESDYRFNFVMD</sequence>
<dbReference type="PATRIC" id="fig|1348774.3.peg.1650"/>
<dbReference type="Proteomes" id="UP000035287">
    <property type="component" value="Chromosome"/>
</dbReference>
<evidence type="ECO:0000313" key="2">
    <source>
        <dbReference type="Proteomes" id="UP000035287"/>
    </source>
</evidence>
<gene>
    <name evidence="1" type="ORF">AB433_07870</name>
</gene>
<evidence type="ECO:0000313" key="1">
    <source>
        <dbReference type="EMBL" id="AKM09917.1"/>
    </source>
</evidence>